<accession>A0A2T3QQ86</accession>
<dbReference type="InterPro" id="IPR007428">
    <property type="entry name" value="MlaA"/>
</dbReference>
<dbReference type="PANTHER" id="PTHR30035:SF3">
    <property type="entry name" value="INTERMEMBRANE PHOSPHOLIPID TRANSPORT SYSTEM LIPOPROTEIN MLAA"/>
    <property type="match status" value="1"/>
</dbReference>
<evidence type="ECO:0000256" key="2">
    <source>
        <dbReference type="ARBA" id="ARBA00022729"/>
    </source>
</evidence>
<dbReference type="Pfam" id="PF04333">
    <property type="entry name" value="MlaA"/>
    <property type="match status" value="1"/>
</dbReference>
<name>A0A2T3QQ86_PHODM</name>
<organism evidence="3 4">
    <name type="scientific">Photobacterium damselae</name>
    <dbReference type="NCBI Taxonomy" id="38293"/>
    <lineage>
        <taxon>Bacteria</taxon>
        <taxon>Pseudomonadati</taxon>
        <taxon>Pseudomonadota</taxon>
        <taxon>Gammaproteobacteria</taxon>
        <taxon>Vibrionales</taxon>
        <taxon>Vibrionaceae</taxon>
        <taxon>Photobacterium</taxon>
    </lineage>
</organism>
<evidence type="ECO:0000313" key="4">
    <source>
        <dbReference type="Proteomes" id="UP000251647"/>
    </source>
</evidence>
<keyword evidence="2" id="KW-0732">Signal</keyword>
<dbReference type="GO" id="GO:0016020">
    <property type="term" value="C:membrane"/>
    <property type="evidence" value="ECO:0007669"/>
    <property type="project" value="InterPro"/>
</dbReference>
<dbReference type="EMBL" id="UATL01000001">
    <property type="protein sequence ID" value="SPY27640.1"/>
    <property type="molecule type" value="Genomic_DNA"/>
</dbReference>
<dbReference type="PANTHER" id="PTHR30035">
    <property type="entry name" value="LIPOPROTEIN VACJ-RELATED"/>
    <property type="match status" value="1"/>
</dbReference>
<dbReference type="Proteomes" id="UP000251647">
    <property type="component" value="Unassembled WGS sequence"/>
</dbReference>
<dbReference type="PRINTS" id="PR01805">
    <property type="entry name" value="VACJLIPOPROT"/>
</dbReference>
<gene>
    <name evidence="3" type="primary">mlaA</name>
    <name evidence="3" type="ORF">NCTC11647_00697</name>
</gene>
<dbReference type="GO" id="GO:0120010">
    <property type="term" value="P:intermembrane phospholipid transfer"/>
    <property type="evidence" value="ECO:0007669"/>
    <property type="project" value="TreeGrafter"/>
</dbReference>
<protein>
    <submittedName>
        <fullName evidence="3">Probable phospholipid-binding lipoprotein mlaA</fullName>
    </submittedName>
</protein>
<keyword evidence="3" id="KW-0449">Lipoprotein</keyword>
<evidence type="ECO:0000313" key="3">
    <source>
        <dbReference type="EMBL" id="SPY27640.1"/>
    </source>
</evidence>
<dbReference type="OrthoDB" id="9785326at2"/>
<dbReference type="PROSITE" id="PS51257">
    <property type="entry name" value="PROKAR_LIPOPROTEIN"/>
    <property type="match status" value="1"/>
</dbReference>
<reference evidence="3 4" key="1">
    <citation type="submission" date="2018-06" db="EMBL/GenBank/DDBJ databases">
        <authorList>
            <consortium name="Pathogen Informatics"/>
            <person name="Doyle S."/>
        </authorList>
    </citation>
    <scope>NUCLEOTIDE SEQUENCE [LARGE SCALE GENOMIC DNA]</scope>
    <source>
        <strain evidence="3 4">NCTC11647</strain>
    </source>
</reference>
<sequence length="271" mass="30389">MDFILKKTFIFPALVVVGLSGCADTPDQTDTAVSTNTIDHIETDTAAEQAMDVYDPFQSFNRVMWDINYDYLDPYLVRPVSLAYVDYVPTPIRSGISHFLANLDEPASMVNSLLMQNPKAALAHFNRFWINSIFGLAGIFDIASLADINNPGDRSFSDTTGYYGLGNGPYFMVPGYGPTTLRETTDLVDDLYPMLSYLNFWQGLAKWALEGMEDRAALVKQEALLKNSPDPYIFTRDAYIQYKDFLASDGKATVEKEAQFDDSYLDEIDSD</sequence>
<comment type="similarity">
    <text evidence="1">Belongs to the MlaA family.</text>
</comment>
<dbReference type="AlphaFoldDB" id="A0A2T3QQ86"/>
<evidence type="ECO:0000256" key="1">
    <source>
        <dbReference type="ARBA" id="ARBA00010634"/>
    </source>
</evidence>
<proteinExistence type="inferred from homology"/>